<keyword evidence="5 8" id="KW-0378">Hydrolase</keyword>
<dbReference type="InterPro" id="IPR003476">
    <property type="entry name" value="Glyco_hydro_42"/>
</dbReference>
<dbReference type="SUPFAM" id="SSF51445">
    <property type="entry name" value="(Trans)glycosidases"/>
    <property type="match status" value="1"/>
</dbReference>
<accession>A0A1C7P317</accession>
<evidence type="ECO:0000259" key="14">
    <source>
        <dbReference type="Pfam" id="PF08533"/>
    </source>
</evidence>
<dbReference type="InterPro" id="IPR013738">
    <property type="entry name" value="Beta_galactosidase_Trimer"/>
</dbReference>
<dbReference type="InterPro" id="IPR029062">
    <property type="entry name" value="Class_I_gatase-like"/>
</dbReference>
<gene>
    <name evidence="15" type="ORF">ADU59_09680</name>
</gene>
<dbReference type="Proteomes" id="UP000093111">
    <property type="component" value="Unassembled WGS sequence"/>
</dbReference>
<evidence type="ECO:0000259" key="12">
    <source>
        <dbReference type="Pfam" id="PF02449"/>
    </source>
</evidence>
<dbReference type="PIRSF" id="PIRSF001084">
    <property type="entry name" value="B-galactosidase"/>
    <property type="match status" value="1"/>
</dbReference>
<dbReference type="Gene3D" id="2.60.40.1180">
    <property type="entry name" value="Golgi alpha-mannosidase II"/>
    <property type="match status" value="1"/>
</dbReference>
<evidence type="ECO:0000313" key="16">
    <source>
        <dbReference type="Proteomes" id="UP000093111"/>
    </source>
</evidence>
<dbReference type="GO" id="GO:0006012">
    <property type="term" value="P:galactose metabolic process"/>
    <property type="evidence" value="ECO:0007669"/>
    <property type="project" value="InterPro"/>
</dbReference>
<dbReference type="Pfam" id="PF08533">
    <property type="entry name" value="Glyco_hydro_42C"/>
    <property type="match status" value="1"/>
</dbReference>
<dbReference type="Pfam" id="PF02449">
    <property type="entry name" value="Glyco_hydro_42"/>
    <property type="match status" value="1"/>
</dbReference>
<feature type="domain" description="Beta-galactosidase trimerisation" evidence="13">
    <location>
        <begin position="444"/>
        <end position="536"/>
    </location>
</feature>
<comment type="similarity">
    <text evidence="2 8">Belongs to the glycosyl hydrolase 42 family.</text>
</comment>
<keyword evidence="7 8" id="KW-0326">Glycosidase</keyword>
<feature type="domain" description="Beta-galactosidase C-terminal" evidence="14">
    <location>
        <begin position="654"/>
        <end position="709"/>
    </location>
</feature>
<feature type="region of interest" description="Disordered" evidence="11">
    <location>
        <begin position="545"/>
        <end position="565"/>
    </location>
</feature>
<dbReference type="PATRIC" id="fig|1612624.7.peg.3479"/>
<dbReference type="InterPro" id="IPR013529">
    <property type="entry name" value="Glyco_hydro_42_N"/>
</dbReference>
<keyword evidence="6" id="KW-0862">Zinc</keyword>
<protein>
    <recommendedName>
        <fullName evidence="3 8">Beta-galactosidase</fullName>
        <shortName evidence="8">Beta-gal</shortName>
        <ecNumber evidence="3 8">3.2.1.23</ecNumber>
    </recommendedName>
</protein>
<dbReference type="GO" id="GO:0046872">
    <property type="term" value="F:metal ion binding"/>
    <property type="evidence" value="ECO:0007669"/>
    <property type="project" value="UniProtKB-KW"/>
</dbReference>
<dbReference type="Gene3D" id="3.20.20.80">
    <property type="entry name" value="Glycosidases"/>
    <property type="match status" value="1"/>
</dbReference>
<evidence type="ECO:0000256" key="10">
    <source>
        <dbReference type="PIRSR" id="PIRSR001084-2"/>
    </source>
</evidence>
<name>A0A1C7P317_9HYPH</name>
<dbReference type="EMBL" id="LGLV01000006">
    <property type="protein sequence ID" value="OBZ95638.1"/>
    <property type="molecule type" value="Genomic_DNA"/>
</dbReference>
<dbReference type="Gene3D" id="3.40.50.880">
    <property type="match status" value="1"/>
</dbReference>
<keyword evidence="16" id="KW-1185">Reference proteome</keyword>
<dbReference type="STRING" id="1612624.ADU59_09680"/>
<evidence type="ECO:0000256" key="4">
    <source>
        <dbReference type="ARBA" id="ARBA00022723"/>
    </source>
</evidence>
<reference evidence="15 16" key="1">
    <citation type="journal article" date="2016" name="Syst. Appl. Microbiol.">
        <title>Pararhizobium polonicum sp. nov. isolated from tumors on stone fruit rootstocks.</title>
        <authorList>
            <person name="Pulawska J."/>
            <person name="Kuzmanovic N."/>
            <person name="Willems A."/>
            <person name="Pothier J.F."/>
        </authorList>
    </citation>
    <scope>NUCLEOTIDE SEQUENCE [LARGE SCALE GENOMIC DNA]</scope>
    <source>
        <strain evidence="15 16">F5.1</strain>
    </source>
</reference>
<keyword evidence="4" id="KW-0479">Metal-binding</keyword>
<dbReference type="SUPFAM" id="SSF52317">
    <property type="entry name" value="Class I glutamine amidotransferase-like"/>
    <property type="match status" value="1"/>
</dbReference>
<evidence type="ECO:0000256" key="6">
    <source>
        <dbReference type="ARBA" id="ARBA00022833"/>
    </source>
</evidence>
<evidence type="ECO:0000256" key="7">
    <source>
        <dbReference type="ARBA" id="ARBA00023295"/>
    </source>
</evidence>
<feature type="domain" description="Glycoside hydrolase family 42 N-terminal" evidence="12">
    <location>
        <begin position="27"/>
        <end position="399"/>
    </location>
</feature>
<dbReference type="GO" id="GO:0009341">
    <property type="term" value="C:beta-galactosidase complex"/>
    <property type="evidence" value="ECO:0007669"/>
    <property type="project" value="InterPro"/>
</dbReference>
<evidence type="ECO:0000256" key="8">
    <source>
        <dbReference type="PIRNR" id="PIRNR001084"/>
    </source>
</evidence>
<feature type="binding site" evidence="10">
    <location>
        <position position="122"/>
    </location>
    <ligand>
        <name>substrate</name>
    </ligand>
</feature>
<dbReference type="PANTHER" id="PTHR36447:SF2">
    <property type="entry name" value="BETA-GALACTOSIDASE YESZ"/>
    <property type="match status" value="1"/>
</dbReference>
<evidence type="ECO:0000256" key="5">
    <source>
        <dbReference type="ARBA" id="ARBA00022801"/>
    </source>
</evidence>
<feature type="domain" description="Beta-galactosidase trimerisation" evidence="13">
    <location>
        <begin position="565"/>
        <end position="643"/>
    </location>
</feature>
<dbReference type="InterPro" id="IPR013739">
    <property type="entry name" value="Beta_galactosidase_C"/>
</dbReference>
<dbReference type="AlphaFoldDB" id="A0A1C7P317"/>
<feature type="active site" description="Nucleophile" evidence="9">
    <location>
        <position position="321"/>
    </location>
</feature>
<dbReference type="OrthoDB" id="9800974at2"/>
<evidence type="ECO:0000259" key="13">
    <source>
        <dbReference type="Pfam" id="PF08532"/>
    </source>
</evidence>
<dbReference type="InterPro" id="IPR017853">
    <property type="entry name" value="GH"/>
</dbReference>
<dbReference type="GO" id="GO:0004565">
    <property type="term" value="F:beta-galactosidase activity"/>
    <property type="evidence" value="ECO:0007669"/>
    <property type="project" value="UniProtKB-EC"/>
</dbReference>
<sequence length="712" mass="79979">MRRSQPAPLSAWRPLNLDDFLLGVPHYPEHVDESYWQRDADRMKAAGFNTVRMGEFAWHLWEPYEGKFDFDLFDRAIEVLGETGINTILCTPTATPPRWLTANYPEVLRVDRNGRRASHGSRQHCDTTSPVLRQHSRRITKAMADHYKDNPYVIGWQTDNELNTTVSESFSDSAALEFRNFLRHKYDTIGDLNFAWGGNFWATAYDHFDQVVLPFPMAPSYLSPGHVQDYHRFLAIATARFQFDQVEILRATNQDWFIFHNLGNLTDIDFRGQFGQDLDFIGFDIYPMLYDEFRRTGGHAATQALQMDVCRSYTGNFIVPEQASGLGSQPSFTTMNPEPGEMRRMALSSVARGADGLMFFRWRPAHFGAEIYWMGIVDHDDVTRRRYEEAKQFASDIHTIKDKLLGTSVHIDLGIAGADFDNQEAHKTYPIGLPSPLEDAIVMHRHCYKRGIACGFVHPEDDLSKLKAFYIPHWVMWNNNWTPKLESYVENGGTLIVGAMTGTRDENNHIIREQAPGASLSKLSGVKVEEFGRLVAKGGEGLFQRSGPEQGMYAPPSPLPSSSSERRYTIDIGGKTITVEHLYELLELSGDTQTIGTWSNRFAKDRPAITSRKVGKGRVIYVGTYLTEELAGSLDELVLSPAGITPLVADLPEGVELSLRTADDRKLLFVLNTLETAAIVPGVPAGTDLLSGRKLDGSLSLEGYGCAVIHLN</sequence>
<comment type="catalytic activity">
    <reaction evidence="1 8">
        <text>Hydrolysis of terminal non-reducing beta-D-galactose residues in beta-D-galactosides.</text>
        <dbReference type="EC" id="3.2.1.23"/>
    </reaction>
</comment>
<evidence type="ECO:0000256" key="1">
    <source>
        <dbReference type="ARBA" id="ARBA00001412"/>
    </source>
</evidence>
<feature type="binding site" evidence="10">
    <location>
        <position position="160"/>
    </location>
    <ligand>
        <name>substrate</name>
    </ligand>
</feature>
<dbReference type="CDD" id="cd03143">
    <property type="entry name" value="A4_beta-galactosidase_middle_domain"/>
    <property type="match status" value="1"/>
</dbReference>
<evidence type="ECO:0000256" key="9">
    <source>
        <dbReference type="PIRSR" id="PIRSR001084-1"/>
    </source>
</evidence>
<dbReference type="PANTHER" id="PTHR36447">
    <property type="entry name" value="BETA-GALACTOSIDASE GANA"/>
    <property type="match status" value="1"/>
</dbReference>
<evidence type="ECO:0000256" key="11">
    <source>
        <dbReference type="SAM" id="MobiDB-lite"/>
    </source>
</evidence>
<comment type="caution">
    <text evidence="15">The sequence shown here is derived from an EMBL/GenBank/DDBJ whole genome shotgun (WGS) entry which is preliminary data.</text>
</comment>
<evidence type="ECO:0000256" key="2">
    <source>
        <dbReference type="ARBA" id="ARBA00005940"/>
    </source>
</evidence>
<evidence type="ECO:0000313" key="15">
    <source>
        <dbReference type="EMBL" id="OBZ95638.1"/>
    </source>
</evidence>
<feature type="active site" description="Proton donor" evidence="9">
    <location>
        <position position="161"/>
    </location>
</feature>
<organism evidence="15 16">
    <name type="scientific">Pararhizobium polonicum</name>
    <dbReference type="NCBI Taxonomy" id="1612624"/>
    <lineage>
        <taxon>Bacteria</taxon>
        <taxon>Pseudomonadati</taxon>
        <taxon>Pseudomonadota</taxon>
        <taxon>Alphaproteobacteria</taxon>
        <taxon>Hyphomicrobiales</taxon>
        <taxon>Rhizobiaceae</taxon>
        <taxon>Rhizobium/Agrobacterium group</taxon>
        <taxon>Pararhizobium</taxon>
    </lineage>
</organism>
<dbReference type="Pfam" id="PF08532">
    <property type="entry name" value="Glyco_hydro_42M"/>
    <property type="match status" value="2"/>
</dbReference>
<dbReference type="RefSeq" id="WP_068953886.1">
    <property type="nucleotide sequence ID" value="NZ_LGLV01000006.1"/>
</dbReference>
<evidence type="ECO:0000256" key="3">
    <source>
        <dbReference type="ARBA" id="ARBA00012756"/>
    </source>
</evidence>
<dbReference type="InterPro" id="IPR013780">
    <property type="entry name" value="Glyco_hydro_b"/>
</dbReference>
<dbReference type="EC" id="3.2.1.23" evidence="3 8"/>
<proteinExistence type="inferred from homology"/>